<feature type="region of interest" description="Disordered" evidence="1">
    <location>
        <begin position="24"/>
        <end position="91"/>
    </location>
</feature>
<accession>A0A1H5GK48</accession>
<reference evidence="4" key="1">
    <citation type="submission" date="2016-10" db="EMBL/GenBank/DDBJ databases">
        <authorList>
            <person name="Varghese N."/>
            <person name="Submissions S."/>
        </authorList>
    </citation>
    <scope>NUCLEOTIDE SEQUENCE [LARGE SCALE GENOMIC DNA]</scope>
    <source>
        <strain evidence="4">DSM 21368</strain>
    </source>
</reference>
<dbReference type="AlphaFoldDB" id="A0A1H5GK48"/>
<evidence type="ECO:0000313" key="3">
    <source>
        <dbReference type="EMBL" id="SEE15801.1"/>
    </source>
</evidence>
<dbReference type="OrthoDB" id="5146489at2"/>
<feature type="chain" id="PRO_5039296572" evidence="2">
    <location>
        <begin position="20"/>
        <end position="243"/>
    </location>
</feature>
<dbReference type="PROSITE" id="PS51257">
    <property type="entry name" value="PROKAR_LIPOPROTEIN"/>
    <property type="match status" value="1"/>
</dbReference>
<proteinExistence type="predicted"/>
<dbReference type="EMBL" id="FNTX01000001">
    <property type="protein sequence ID" value="SEE15801.1"/>
    <property type="molecule type" value="Genomic_DNA"/>
</dbReference>
<feature type="signal peptide" evidence="2">
    <location>
        <begin position="1"/>
        <end position="19"/>
    </location>
</feature>
<dbReference type="Proteomes" id="UP000199220">
    <property type="component" value="Unassembled WGS sequence"/>
</dbReference>
<dbReference type="RefSeq" id="WP_139177671.1">
    <property type="nucleotide sequence ID" value="NZ_FNTX01000001.1"/>
</dbReference>
<gene>
    <name evidence="3" type="ORF">SAMN04488554_1672</name>
</gene>
<evidence type="ECO:0000256" key="2">
    <source>
        <dbReference type="SAM" id="SignalP"/>
    </source>
</evidence>
<keyword evidence="2" id="KW-0732">Signal</keyword>
<name>A0A1H5GK48_9MICO</name>
<dbReference type="STRING" id="648782.SAMN04488554_1672"/>
<keyword evidence="4" id="KW-1185">Reference proteome</keyword>
<evidence type="ECO:0000256" key="1">
    <source>
        <dbReference type="SAM" id="MobiDB-lite"/>
    </source>
</evidence>
<evidence type="ECO:0000313" key="4">
    <source>
        <dbReference type="Proteomes" id="UP000199220"/>
    </source>
</evidence>
<protein>
    <submittedName>
        <fullName evidence="3">Uncharacterized protein</fullName>
    </submittedName>
</protein>
<sequence>MSRTGVRASVALLGAVLLAACGSMPELPGGPDPTGAEGSDQGSSDGSGNGGTIPPQLLECGDESADPGADDKNSGDGEEDDESLVLTETDLTTVRWSTPSGYAEASGYHEDNPVEELHSLWVAEPVDDPAPSLNVLNVAIYVGLDWGQQARQCGQVPLSAVEERLAGYMEQIDAELLGEPEMTEVAGLPAISQRVRLSNYDYVGYWLFSQTDLVHLYCQWTDGQYQELIEQGCAELVPTVEVG</sequence>
<organism evidence="3 4">
    <name type="scientific">Ruania alba</name>
    <dbReference type="NCBI Taxonomy" id="648782"/>
    <lineage>
        <taxon>Bacteria</taxon>
        <taxon>Bacillati</taxon>
        <taxon>Actinomycetota</taxon>
        <taxon>Actinomycetes</taxon>
        <taxon>Micrococcales</taxon>
        <taxon>Ruaniaceae</taxon>
        <taxon>Ruania</taxon>
    </lineage>
</organism>